<dbReference type="EMBL" id="BOOR01000066">
    <property type="protein sequence ID" value="GII58542.1"/>
    <property type="molecule type" value="Genomic_DNA"/>
</dbReference>
<dbReference type="PANTHER" id="PTHR23523:SF2">
    <property type="entry name" value="2-NITROIMIDAZOLE TRANSPORTER"/>
    <property type="match status" value="1"/>
</dbReference>
<reference evidence="8" key="1">
    <citation type="submission" date="2021-01" db="EMBL/GenBank/DDBJ databases">
        <title>Whole genome shotgun sequence of Planotetraspora thailandica NBRC 104271.</title>
        <authorList>
            <person name="Komaki H."/>
            <person name="Tamura T."/>
        </authorList>
    </citation>
    <scope>NUCLEOTIDE SEQUENCE</scope>
    <source>
        <strain evidence="8">NBRC 104271</strain>
    </source>
</reference>
<dbReference type="Pfam" id="PF07690">
    <property type="entry name" value="MFS_1"/>
    <property type="match status" value="1"/>
</dbReference>
<dbReference type="CDD" id="cd17339">
    <property type="entry name" value="MFS_NIMT_CynX_like"/>
    <property type="match status" value="1"/>
</dbReference>
<comment type="caution">
    <text evidence="8">The sequence shown here is derived from an EMBL/GenBank/DDBJ whole genome shotgun (WGS) entry which is preliminary data.</text>
</comment>
<evidence type="ECO:0000256" key="3">
    <source>
        <dbReference type="ARBA" id="ARBA00022989"/>
    </source>
</evidence>
<dbReference type="GO" id="GO:0005886">
    <property type="term" value="C:plasma membrane"/>
    <property type="evidence" value="ECO:0007669"/>
    <property type="project" value="UniProtKB-SubCell"/>
</dbReference>
<feature type="transmembrane region" description="Helical" evidence="6">
    <location>
        <begin position="30"/>
        <end position="49"/>
    </location>
</feature>
<evidence type="ECO:0000313" key="8">
    <source>
        <dbReference type="EMBL" id="GII58542.1"/>
    </source>
</evidence>
<sequence length="425" mass="44373">MTVPNTSAAHTETGRQAPGSSRIPEEPRAAYGRPAVWLAVSVILLALNLRPALVAVSPLLDTIRSTTGMSATTAGLLTTLPLLCFGLLAPLAPQIGSRWGMEPTLAATMALVCAGTALRMLDAMAGLLAGTVLIGAGIAVANVLLPGVIKRDFPSRIGLMTSLYSMSMFGGAALAAGVTVPVEHAADLAWRPTLALWGLPAILALIVWMPQVLRHTRTRATGARGATPPVRGLWRHQVAWMVTLYMGLQSLAYYAATAWLPSVLTDAGTHEGVAGWMLSFSSLLGIVGAFLTPILANRHVHPGVLASSGAVLCVLGFVGLLVSPTAWIYLWMVLLGLGQGAAISLAMLFIVLRAPDARHAAQLSSMAQCFGYVLAALGPLTLGGVHQLTGGWTIPLLLLAVLVLPQIVFGLGAARERHASPEQRS</sequence>
<dbReference type="InterPro" id="IPR011701">
    <property type="entry name" value="MFS"/>
</dbReference>
<feature type="domain" description="Major facilitator superfamily (MFS) profile" evidence="7">
    <location>
        <begin position="36"/>
        <end position="418"/>
    </location>
</feature>
<dbReference type="InterPro" id="IPR036259">
    <property type="entry name" value="MFS_trans_sf"/>
</dbReference>
<dbReference type="Proteomes" id="UP000605992">
    <property type="component" value="Unassembled WGS sequence"/>
</dbReference>
<feature type="transmembrane region" description="Helical" evidence="6">
    <location>
        <begin position="276"/>
        <end position="296"/>
    </location>
</feature>
<evidence type="ECO:0000256" key="6">
    <source>
        <dbReference type="SAM" id="Phobius"/>
    </source>
</evidence>
<dbReference type="PANTHER" id="PTHR23523">
    <property type="match status" value="1"/>
</dbReference>
<dbReference type="SUPFAM" id="SSF103473">
    <property type="entry name" value="MFS general substrate transporter"/>
    <property type="match status" value="1"/>
</dbReference>
<dbReference type="RefSeq" id="WP_377358860.1">
    <property type="nucleotide sequence ID" value="NZ_JBHLUG010000053.1"/>
</dbReference>
<feature type="transmembrane region" description="Helical" evidence="6">
    <location>
        <begin position="303"/>
        <end position="322"/>
    </location>
</feature>
<dbReference type="Gene3D" id="1.20.1250.20">
    <property type="entry name" value="MFS general substrate transporter like domains"/>
    <property type="match status" value="1"/>
</dbReference>
<feature type="transmembrane region" description="Helical" evidence="6">
    <location>
        <begin position="69"/>
        <end position="92"/>
    </location>
</feature>
<evidence type="ECO:0000256" key="5">
    <source>
        <dbReference type="SAM" id="MobiDB-lite"/>
    </source>
</evidence>
<evidence type="ECO:0000313" key="9">
    <source>
        <dbReference type="Proteomes" id="UP000605992"/>
    </source>
</evidence>
<organism evidence="8 9">
    <name type="scientific">Planotetraspora thailandica</name>
    <dbReference type="NCBI Taxonomy" id="487172"/>
    <lineage>
        <taxon>Bacteria</taxon>
        <taxon>Bacillati</taxon>
        <taxon>Actinomycetota</taxon>
        <taxon>Actinomycetes</taxon>
        <taxon>Streptosporangiales</taxon>
        <taxon>Streptosporangiaceae</taxon>
        <taxon>Planotetraspora</taxon>
    </lineage>
</organism>
<dbReference type="PROSITE" id="PS50850">
    <property type="entry name" value="MFS"/>
    <property type="match status" value="1"/>
</dbReference>
<evidence type="ECO:0000256" key="4">
    <source>
        <dbReference type="ARBA" id="ARBA00023136"/>
    </source>
</evidence>
<evidence type="ECO:0000256" key="2">
    <source>
        <dbReference type="ARBA" id="ARBA00022692"/>
    </source>
</evidence>
<dbReference type="InterPro" id="IPR052524">
    <property type="entry name" value="MFS_Cyanate_Porter"/>
</dbReference>
<feature type="transmembrane region" description="Helical" evidence="6">
    <location>
        <begin position="104"/>
        <end position="121"/>
    </location>
</feature>
<feature type="region of interest" description="Disordered" evidence="5">
    <location>
        <begin position="1"/>
        <end position="26"/>
    </location>
</feature>
<feature type="transmembrane region" description="Helical" evidence="6">
    <location>
        <begin position="188"/>
        <end position="209"/>
    </location>
</feature>
<evidence type="ECO:0000256" key="1">
    <source>
        <dbReference type="ARBA" id="ARBA00004651"/>
    </source>
</evidence>
<dbReference type="AlphaFoldDB" id="A0A8J3Y0I8"/>
<feature type="transmembrane region" description="Helical" evidence="6">
    <location>
        <begin position="127"/>
        <end position="149"/>
    </location>
</feature>
<evidence type="ECO:0000259" key="7">
    <source>
        <dbReference type="PROSITE" id="PS50850"/>
    </source>
</evidence>
<proteinExistence type="predicted"/>
<keyword evidence="9" id="KW-1185">Reference proteome</keyword>
<keyword evidence="3 6" id="KW-1133">Transmembrane helix</keyword>
<feature type="transmembrane region" description="Helical" evidence="6">
    <location>
        <begin position="363"/>
        <end position="382"/>
    </location>
</feature>
<keyword evidence="4 6" id="KW-0472">Membrane</keyword>
<dbReference type="InterPro" id="IPR020846">
    <property type="entry name" value="MFS_dom"/>
</dbReference>
<name>A0A8J3Y0I8_9ACTN</name>
<feature type="transmembrane region" description="Helical" evidence="6">
    <location>
        <begin position="238"/>
        <end position="256"/>
    </location>
</feature>
<protein>
    <submittedName>
        <fullName evidence="8">MFS transporter</fullName>
    </submittedName>
</protein>
<accession>A0A8J3Y0I8</accession>
<keyword evidence="2 6" id="KW-0812">Transmembrane</keyword>
<feature type="transmembrane region" description="Helical" evidence="6">
    <location>
        <begin position="161"/>
        <end position="182"/>
    </location>
</feature>
<feature type="compositionally biased region" description="Polar residues" evidence="5">
    <location>
        <begin position="1"/>
        <end position="10"/>
    </location>
</feature>
<feature type="transmembrane region" description="Helical" evidence="6">
    <location>
        <begin position="328"/>
        <end position="351"/>
    </location>
</feature>
<comment type="subcellular location">
    <subcellularLocation>
        <location evidence="1">Cell membrane</location>
        <topology evidence="1">Multi-pass membrane protein</topology>
    </subcellularLocation>
</comment>
<feature type="transmembrane region" description="Helical" evidence="6">
    <location>
        <begin position="394"/>
        <end position="414"/>
    </location>
</feature>
<gene>
    <name evidence="8" type="ORF">Pth03_69310</name>
</gene>
<dbReference type="GO" id="GO:0022857">
    <property type="term" value="F:transmembrane transporter activity"/>
    <property type="evidence" value="ECO:0007669"/>
    <property type="project" value="InterPro"/>
</dbReference>